<keyword evidence="3" id="KW-1185">Reference proteome</keyword>
<reference evidence="2 3" key="1">
    <citation type="submission" date="2020-08" db="EMBL/GenBank/DDBJ databases">
        <title>Whole genome shotgun sequence of Actinoplanes ianthinogenes NBRC 13996.</title>
        <authorList>
            <person name="Komaki H."/>
            <person name="Tamura T."/>
        </authorList>
    </citation>
    <scope>NUCLEOTIDE SEQUENCE [LARGE SCALE GENOMIC DNA]</scope>
    <source>
        <strain evidence="2 3">NBRC 13996</strain>
    </source>
</reference>
<feature type="domain" description="GGDEF" evidence="1">
    <location>
        <begin position="401"/>
        <end position="528"/>
    </location>
</feature>
<name>A0ABM7LSM0_9ACTN</name>
<dbReference type="SUPFAM" id="SSF55073">
    <property type="entry name" value="Nucleotide cyclase"/>
    <property type="match status" value="1"/>
</dbReference>
<evidence type="ECO:0000259" key="1">
    <source>
        <dbReference type="PROSITE" id="PS50887"/>
    </source>
</evidence>
<protein>
    <recommendedName>
        <fullName evidence="1">GGDEF domain-containing protein</fullName>
    </recommendedName>
</protein>
<evidence type="ECO:0000313" key="2">
    <source>
        <dbReference type="EMBL" id="BCJ42277.1"/>
    </source>
</evidence>
<dbReference type="PANTHER" id="PTHR46663:SF2">
    <property type="entry name" value="GGDEF DOMAIN-CONTAINING PROTEIN"/>
    <property type="match status" value="1"/>
</dbReference>
<gene>
    <name evidence="2" type="ORF">Aiant_29340</name>
</gene>
<dbReference type="Proteomes" id="UP000676967">
    <property type="component" value="Chromosome"/>
</dbReference>
<dbReference type="PANTHER" id="PTHR46663">
    <property type="entry name" value="DIGUANYLATE CYCLASE DGCT-RELATED"/>
    <property type="match status" value="1"/>
</dbReference>
<dbReference type="RefSeq" id="WP_189336444.1">
    <property type="nucleotide sequence ID" value="NZ_AP023356.1"/>
</dbReference>
<accession>A0ABM7LSM0</accession>
<dbReference type="InterPro" id="IPR052163">
    <property type="entry name" value="DGC-Regulatory_Protein"/>
</dbReference>
<dbReference type="Gene3D" id="3.30.70.270">
    <property type="match status" value="1"/>
</dbReference>
<dbReference type="InterPro" id="IPR043128">
    <property type="entry name" value="Rev_trsase/Diguanyl_cyclase"/>
</dbReference>
<dbReference type="InterPro" id="IPR029787">
    <property type="entry name" value="Nucleotide_cyclase"/>
</dbReference>
<organism evidence="2 3">
    <name type="scientific">Actinoplanes ianthinogenes</name>
    <dbReference type="NCBI Taxonomy" id="122358"/>
    <lineage>
        <taxon>Bacteria</taxon>
        <taxon>Bacillati</taxon>
        <taxon>Actinomycetota</taxon>
        <taxon>Actinomycetes</taxon>
        <taxon>Micromonosporales</taxon>
        <taxon>Micromonosporaceae</taxon>
        <taxon>Actinoplanes</taxon>
    </lineage>
</organism>
<sequence>MRENTLHAVRLLERAQTGDAVAVLAEAEAVLRAATGELADGPACMHFVRMVAYIAQADPRAAIEAAGPMLCAAEREGSRGWQAAALASRAWQRLRLTAPGGSAGEPAADYDADEVLRDLVAAEMLAEGEPDPVAAVNSRVAVAIGWYELRLYELVEPQFQSAYEMSSADGEQNGNRAMWLLNLAEMHLRWALELYQIHRVTEAEGHSAEAERYATRAAAEVSGDDAASWRENALLYAACSRADRHDPAGAAADIARYLQRLRDRGFPSDTLAISRPFQAVALLRSGRPAEALEVMAEAAAELQPDADWLVVASTHRTRAVLMAHLGSADAEATLAYGDSLAAALWRQRLSTLHAARTRYDLEQLRARHEQVARAAEVDPLTGIPNRRAFDSAVQSAQSRPGNVAVLLVDTDKFKVINDTRGHAAGDEALRAIAAALAAQVGAGDLVARLGGDEFAALLTGPAAAPSEAAAVAARMVLAVREIPDCIATVSIGVAVGPAAALSDSVCRADAAMYRAKRQGGDAVETAAEAGFRAAA</sequence>
<dbReference type="Pfam" id="PF00990">
    <property type="entry name" value="GGDEF"/>
    <property type="match status" value="1"/>
</dbReference>
<dbReference type="CDD" id="cd01949">
    <property type="entry name" value="GGDEF"/>
    <property type="match status" value="1"/>
</dbReference>
<dbReference type="NCBIfam" id="TIGR00254">
    <property type="entry name" value="GGDEF"/>
    <property type="match status" value="1"/>
</dbReference>
<dbReference type="PROSITE" id="PS50887">
    <property type="entry name" value="GGDEF"/>
    <property type="match status" value="1"/>
</dbReference>
<dbReference type="InterPro" id="IPR000160">
    <property type="entry name" value="GGDEF_dom"/>
</dbReference>
<evidence type="ECO:0000313" key="3">
    <source>
        <dbReference type="Proteomes" id="UP000676967"/>
    </source>
</evidence>
<proteinExistence type="predicted"/>
<dbReference type="SMART" id="SM00267">
    <property type="entry name" value="GGDEF"/>
    <property type="match status" value="1"/>
</dbReference>
<dbReference type="EMBL" id="AP023356">
    <property type="protein sequence ID" value="BCJ42277.1"/>
    <property type="molecule type" value="Genomic_DNA"/>
</dbReference>